<feature type="transmembrane region" description="Helical" evidence="13">
    <location>
        <begin position="124"/>
        <end position="144"/>
    </location>
</feature>
<evidence type="ECO:0000256" key="10">
    <source>
        <dbReference type="ARBA" id="ARBA00023136"/>
    </source>
</evidence>
<evidence type="ECO:0000256" key="1">
    <source>
        <dbReference type="ARBA" id="ARBA00004141"/>
    </source>
</evidence>
<keyword evidence="9 13" id="KW-0443">Lipid metabolism</keyword>
<evidence type="ECO:0000256" key="2">
    <source>
        <dbReference type="ARBA" id="ARBA00005194"/>
    </source>
</evidence>
<comment type="caution">
    <text evidence="14">The sequence shown here is derived from an EMBL/GenBank/DDBJ whole genome shotgun (WGS) entry which is preliminary data.</text>
</comment>
<keyword evidence="12 13" id="KW-0456">Lyase</keyword>
<dbReference type="GO" id="GO:0042761">
    <property type="term" value="P:very long-chain fatty acid biosynthetic process"/>
    <property type="evidence" value="ECO:0007669"/>
    <property type="project" value="TreeGrafter"/>
</dbReference>
<evidence type="ECO:0000256" key="8">
    <source>
        <dbReference type="ARBA" id="ARBA00022989"/>
    </source>
</evidence>
<evidence type="ECO:0000256" key="6">
    <source>
        <dbReference type="ARBA" id="ARBA00022692"/>
    </source>
</evidence>
<evidence type="ECO:0000256" key="11">
    <source>
        <dbReference type="ARBA" id="ARBA00023160"/>
    </source>
</evidence>
<dbReference type="InterPro" id="IPR007482">
    <property type="entry name" value="Tyr_Pase-like_PTPLA"/>
</dbReference>
<keyword evidence="10 13" id="KW-0472">Membrane</keyword>
<comment type="pathway">
    <text evidence="2 13">Lipid metabolism; fatty acid biosynthesis.</text>
</comment>
<evidence type="ECO:0000256" key="4">
    <source>
        <dbReference type="ARBA" id="ARBA00013122"/>
    </source>
</evidence>
<dbReference type="EMBL" id="WVTA01000015">
    <property type="protein sequence ID" value="KAK3201789.1"/>
    <property type="molecule type" value="Genomic_DNA"/>
</dbReference>
<dbReference type="Proteomes" id="UP001280581">
    <property type="component" value="Unassembled WGS sequence"/>
</dbReference>
<dbReference type="Pfam" id="PF04387">
    <property type="entry name" value="PTPLA"/>
    <property type="match status" value="2"/>
</dbReference>
<dbReference type="PANTHER" id="PTHR11035:SF24">
    <property type="entry name" value="VERY-LONG-CHAIN (3R)-3-HYDROXYACYL-COA DEHYDRATASE"/>
    <property type="match status" value="1"/>
</dbReference>
<keyword evidence="15" id="KW-1185">Reference proteome</keyword>
<evidence type="ECO:0000313" key="15">
    <source>
        <dbReference type="Proteomes" id="UP001280581"/>
    </source>
</evidence>
<protein>
    <recommendedName>
        <fullName evidence="4 13">Very-long-chain (3R)-3-hydroxyacyl-CoA dehydratase</fullName>
        <ecNumber evidence="4 13">4.2.1.134</ecNumber>
    </recommendedName>
</protein>
<gene>
    <name evidence="14" type="ORF">GRF29_164g646795</name>
</gene>
<dbReference type="GO" id="GO:0030148">
    <property type="term" value="P:sphingolipid biosynthetic process"/>
    <property type="evidence" value="ECO:0007669"/>
    <property type="project" value="TreeGrafter"/>
</dbReference>
<evidence type="ECO:0000256" key="9">
    <source>
        <dbReference type="ARBA" id="ARBA00023098"/>
    </source>
</evidence>
<comment type="catalytic activity">
    <reaction evidence="13">
        <text>a very-long-chain (3R)-3-hydroxyacyl-CoA = a very-long-chain (2E)-enoyl-CoA + H2O</text>
        <dbReference type="Rhea" id="RHEA:45812"/>
        <dbReference type="ChEBI" id="CHEBI:15377"/>
        <dbReference type="ChEBI" id="CHEBI:83728"/>
        <dbReference type="ChEBI" id="CHEBI:85440"/>
        <dbReference type="EC" id="4.2.1.134"/>
    </reaction>
</comment>
<proteinExistence type="inferred from homology"/>
<keyword evidence="11 13" id="KW-0275">Fatty acid biosynthesis</keyword>
<dbReference type="GO" id="GO:0030497">
    <property type="term" value="P:fatty acid elongation"/>
    <property type="evidence" value="ECO:0007669"/>
    <property type="project" value="TreeGrafter"/>
</dbReference>
<evidence type="ECO:0000256" key="5">
    <source>
        <dbReference type="ARBA" id="ARBA00022516"/>
    </source>
</evidence>
<keyword evidence="13" id="KW-0256">Endoplasmic reticulum</keyword>
<comment type="caution">
    <text evidence="13">Lacks conserved residue(s) required for the propagation of feature annotation.</text>
</comment>
<keyword evidence="7 13" id="KW-0276">Fatty acid metabolism</keyword>
<comment type="subcellular location">
    <subcellularLocation>
        <location evidence="13">Endoplasmic reticulum membrane</location>
        <topology evidence="13">Multi-pass membrane protein</topology>
    </subcellularLocation>
    <subcellularLocation>
        <location evidence="1">Membrane</location>
        <topology evidence="1">Multi-pass membrane protein</topology>
    </subcellularLocation>
</comment>
<accession>A0AAN6LNU1</accession>
<comment type="function">
    <text evidence="13">Catalyzes the third of the four reactions of the long-chain fatty acids elongation cycle. This endoplasmic reticulum-bound enzymatic process, allows the addition of two carbons to the chain of long- and very long-chain fatty acids/VLCFAs per cycle. This enzyme catalyzes the dehydration of the 3-hydroxyacyl-CoA intermediate into trans-2,3-enoyl-CoA, within each cycle of fatty acid elongation. Thereby, it participates to the production of VLCFAs of different chain lengths that are involved in multiple biological processes as precursors of membrane lipids and lipid mediators.</text>
</comment>
<name>A0AAN6LNU1_9PLEO</name>
<evidence type="ECO:0000256" key="12">
    <source>
        <dbReference type="ARBA" id="ARBA00023239"/>
    </source>
</evidence>
<feature type="transmembrane region" description="Helical" evidence="13">
    <location>
        <begin position="92"/>
        <end position="112"/>
    </location>
</feature>
<dbReference type="GO" id="GO:0005789">
    <property type="term" value="C:endoplasmic reticulum membrane"/>
    <property type="evidence" value="ECO:0007669"/>
    <property type="project" value="UniProtKB-SubCell"/>
</dbReference>
<feature type="transmembrane region" description="Helical" evidence="13">
    <location>
        <begin position="16"/>
        <end position="38"/>
    </location>
</feature>
<organism evidence="14 15">
    <name type="scientific">Pseudopithomyces chartarum</name>
    <dbReference type="NCBI Taxonomy" id="1892770"/>
    <lineage>
        <taxon>Eukaryota</taxon>
        <taxon>Fungi</taxon>
        <taxon>Dikarya</taxon>
        <taxon>Ascomycota</taxon>
        <taxon>Pezizomycotina</taxon>
        <taxon>Dothideomycetes</taxon>
        <taxon>Pleosporomycetidae</taxon>
        <taxon>Pleosporales</taxon>
        <taxon>Massarineae</taxon>
        <taxon>Didymosphaeriaceae</taxon>
        <taxon>Pseudopithomyces</taxon>
    </lineage>
</organism>
<evidence type="ECO:0000256" key="13">
    <source>
        <dbReference type="RuleBase" id="RU363109"/>
    </source>
</evidence>
<keyword evidence="6 13" id="KW-0812">Transmembrane</keyword>
<sequence length="163" mass="18595">MATTPPPRLTPRTLYLTLYNALLFTLWLTTLFQLLALLPSHPSPRTIFTHISPLARWAQTLALLEVLHSALGLVKAPVGTTAIQVFTRVIQVYTMFIPLYPIGIGAEWWLMYLSIEHVGKISPALAYFFYFLLALYVPGAYKMFTYMLHQRRKVLGNTPAKRE</sequence>
<keyword evidence="8 13" id="KW-1133">Transmembrane helix</keyword>
<comment type="similarity">
    <text evidence="3 13">Belongs to the very long-chain fatty acids dehydratase HACD family.</text>
</comment>
<evidence type="ECO:0000256" key="3">
    <source>
        <dbReference type="ARBA" id="ARBA00007811"/>
    </source>
</evidence>
<dbReference type="PANTHER" id="PTHR11035">
    <property type="entry name" value="VERY-LONG-CHAIN (3R)-3-HYDROXYACYL-COA DEHYDRATASE"/>
    <property type="match status" value="1"/>
</dbReference>
<evidence type="ECO:0000313" key="14">
    <source>
        <dbReference type="EMBL" id="KAK3201789.1"/>
    </source>
</evidence>
<evidence type="ECO:0000256" key="7">
    <source>
        <dbReference type="ARBA" id="ARBA00022832"/>
    </source>
</evidence>
<reference evidence="14 15" key="1">
    <citation type="submission" date="2021-02" db="EMBL/GenBank/DDBJ databases">
        <title>Genome assembly of Pseudopithomyces chartarum.</title>
        <authorList>
            <person name="Jauregui R."/>
            <person name="Singh J."/>
            <person name="Voisey C."/>
        </authorList>
    </citation>
    <scope>NUCLEOTIDE SEQUENCE [LARGE SCALE GENOMIC DNA]</scope>
    <source>
        <strain evidence="14 15">AGR01</strain>
    </source>
</reference>
<dbReference type="EC" id="4.2.1.134" evidence="4 13"/>
<dbReference type="AlphaFoldDB" id="A0AAN6LNU1"/>
<dbReference type="GO" id="GO:0102158">
    <property type="term" value="F:very-long-chain (3R)-3-hydroxyacyl-CoA dehydratase activity"/>
    <property type="evidence" value="ECO:0007669"/>
    <property type="project" value="UniProtKB-EC"/>
</dbReference>
<keyword evidence="5 13" id="KW-0444">Lipid biosynthesis</keyword>